<evidence type="ECO:0000313" key="1">
    <source>
        <dbReference type="EMBL" id="TGY64990.1"/>
    </source>
</evidence>
<name>A0AC61R4T4_9FIRM</name>
<sequence>MNAFVFFSAGYNGTMMEMWILMAAVLIFCAVVVEKMTSKVKLPMLLGFIVLGLFLGNGSFSTLRYDDYSLTETICSCALIIVMFYGGFGTNWKEAKSTAVSAGLLASFGVAISAFATAAFCVFVLGFAPLTGLLVGALVSSTDAASVFSILRSQNLSLKYHTDSLLEVESGSNDPMSYMLVLIVLTMMKGGMSASSVVAMLVVQIVVGFLTGWIVFFLGRLFLRRVDLEIAGFLTIFIFACALASYGLASVLGGNGYLAVYVTGILMGNAKIGQKKELVHFFDGLSALMQIVLFFILGLLARPALIFKMLPVSFLVFLALSVLSRPLAVFLILGLKKAPWRQSALVSFAGLRGAASIVFAIMAMVDQAEFGLDVFHLVFGVVLFSIVIQGSLLPWAARKLDMVDQSHSVFKTFNDYSEEGDLCFCEVKLDKTSRFANRTIAKLGLPPGLAVALVLRNGKRHVPDGDFVLRPLDTLIVTGTKFDSAGKLLDQERIDEGDERIGQPLSSLEGDVQRLVCIQRGASYIVPDGSTVLCGNDLLIFVKS</sequence>
<protein>
    <submittedName>
        <fullName evidence="1">Potassium/proton antiporter</fullName>
    </submittedName>
</protein>
<reference evidence="1" key="1">
    <citation type="submission" date="2019-04" db="EMBL/GenBank/DDBJ databases">
        <title>Microbes associate with the intestines of laboratory mice.</title>
        <authorList>
            <person name="Navarre W."/>
            <person name="Wong E."/>
            <person name="Huang K."/>
            <person name="Tropini C."/>
            <person name="Ng K."/>
            <person name="Yu B."/>
        </authorList>
    </citation>
    <scope>NUCLEOTIDE SEQUENCE</scope>
    <source>
        <strain evidence="1">NM09_H32</strain>
    </source>
</reference>
<gene>
    <name evidence="1" type="ORF">E5336_10850</name>
</gene>
<comment type="caution">
    <text evidence="1">The sequence shown here is derived from an EMBL/GenBank/DDBJ whole genome shotgun (WGS) entry which is preliminary data.</text>
</comment>
<dbReference type="EMBL" id="SRYG01000026">
    <property type="protein sequence ID" value="TGY64990.1"/>
    <property type="molecule type" value="Genomic_DNA"/>
</dbReference>
<keyword evidence="2" id="KW-1185">Reference proteome</keyword>
<dbReference type="Proteomes" id="UP000308836">
    <property type="component" value="Unassembled WGS sequence"/>
</dbReference>
<organism evidence="1 2">
    <name type="scientific">Dubosiella muris</name>
    <dbReference type="NCBI Taxonomy" id="3038133"/>
    <lineage>
        <taxon>Bacteria</taxon>
        <taxon>Bacillati</taxon>
        <taxon>Bacillota</taxon>
        <taxon>Erysipelotrichia</taxon>
        <taxon>Erysipelotrichales</taxon>
        <taxon>Erysipelotrichaceae</taxon>
        <taxon>Dubosiella</taxon>
    </lineage>
</organism>
<proteinExistence type="predicted"/>
<accession>A0AC61R4T4</accession>
<evidence type="ECO:0000313" key="2">
    <source>
        <dbReference type="Proteomes" id="UP000308836"/>
    </source>
</evidence>